<dbReference type="InterPro" id="IPR029054">
    <property type="entry name" value="dUTPase-like"/>
</dbReference>
<keyword evidence="4" id="KW-0546">Nucleotide metabolism</keyword>
<evidence type="ECO:0000256" key="5">
    <source>
        <dbReference type="ARBA" id="ARBA00047686"/>
    </source>
</evidence>
<comment type="catalytic activity">
    <reaction evidence="5">
        <text>dUTP + H2O = dUMP + diphosphate + H(+)</text>
        <dbReference type="Rhea" id="RHEA:10248"/>
        <dbReference type="ChEBI" id="CHEBI:15377"/>
        <dbReference type="ChEBI" id="CHEBI:15378"/>
        <dbReference type="ChEBI" id="CHEBI:33019"/>
        <dbReference type="ChEBI" id="CHEBI:61555"/>
        <dbReference type="ChEBI" id="CHEBI:246422"/>
        <dbReference type="EC" id="3.6.1.23"/>
    </reaction>
</comment>
<dbReference type="PANTHER" id="PTHR11241">
    <property type="entry name" value="DEOXYURIDINE 5'-TRIPHOSPHATE NUCLEOTIDOHYDROLASE"/>
    <property type="match status" value="1"/>
</dbReference>
<dbReference type="GO" id="GO:0004170">
    <property type="term" value="F:dUTP diphosphatase activity"/>
    <property type="evidence" value="ECO:0007669"/>
    <property type="project" value="UniProtKB-EC"/>
</dbReference>
<sequence>MRKRGFEIIEEYRGKGIELPERKTSGSAGYDLAAACDCILKRGEVAIVPTGLKAYMQKDEYLGLHIRSGLSLKHCLMLVNSQGIIDSDYYNNADNDGHIMAAVLNLGEKDVFVEKGMRIAQGIFYKYLVVDGDEAGRGVSRQGGFGSTGEE</sequence>
<organism evidence="7 8">
    <name type="scientific">Selenomonas sputigena</name>
    <dbReference type="NCBI Taxonomy" id="69823"/>
    <lineage>
        <taxon>Bacteria</taxon>
        <taxon>Bacillati</taxon>
        <taxon>Bacillota</taxon>
        <taxon>Negativicutes</taxon>
        <taxon>Selenomonadales</taxon>
        <taxon>Selenomonadaceae</taxon>
        <taxon>Selenomonas</taxon>
    </lineage>
</organism>
<proteinExistence type="inferred from homology"/>
<evidence type="ECO:0000256" key="3">
    <source>
        <dbReference type="ARBA" id="ARBA00022801"/>
    </source>
</evidence>
<dbReference type="NCBIfam" id="NF001862">
    <property type="entry name" value="PRK00601.1"/>
    <property type="match status" value="1"/>
</dbReference>
<dbReference type="Proteomes" id="UP001559623">
    <property type="component" value="Unassembled WGS sequence"/>
</dbReference>
<evidence type="ECO:0000313" key="7">
    <source>
        <dbReference type="EMBL" id="MEX5284182.1"/>
    </source>
</evidence>
<dbReference type="EC" id="3.6.1.23" evidence="2"/>
<reference evidence="7 8" key="1">
    <citation type="submission" date="2023-04" db="EMBL/GenBank/DDBJ databases">
        <title>Genome Sequence of Selenomonas sputigena ATCC 33150.</title>
        <authorList>
            <person name="Miller D.P."/>
            <person name="Anvari S."/>
            <person name="Polson S.W."/>
            <person name="Macdonald M."/>
            <person name="Mcdowell J.V."/>
        </authorList>
    </citation>
    <scope>NUCLEOTIDE SEQUENCE [LARGE SCALE GENOMIC DNA]</scope>
    <source>
        <strain evidence="7 8">ATCC 33150</strain>
    </source>
</reference>
<gene>
    <name evidence="7" type="primary">dut</name>
    <name evidence="7" type="ORF">QCO44_00810</name>
</gene>
<evidence type="ECO:0000256" key="1">
    <source>
        <dbReference type="ARBA" id="ARBA00006581"/>
    </source>
</evidence>
<protein>
    <recommendedName>
        <fullName evidence="2">dUTP diphosphatase</fullName>
        <ecNumber evidence="2">3.6.1.23</ecNumber>
    </recommendedName>
</protein>
<dbReference type="CDD" id="cd07557">
    <property type="entry name" value="trimeric_dUTPase"/>
    <property type="match status" value="1"/>
</dbReference>
<dbReference type="Gene3D" id="2.70.40.10">
    <property type="match status" value="1"/>
</dbReference>
<accession>A0ABV3X1V9</accession>
<evidence type="ECO:0000256" key="4">
    <source>
        <dbReference type="ARBA" id="ARBA00023080"/>
    </source>
</evidence>
<dbReference type="InterPro" id="IPR033704">
    <property type="entry name" value="dUTPase_trimeric"/>
</dbReference>
<dbReference type="PANTHER" id="PTHR11241:SF0">
    <property type="entry name" value="DEOXYURIDINE 5'-TRIPHOSPHATE NUCLEOTIDOHYDROLASE"/>
    <property type="match status" value="1"/>
</dbReference>
<comment type="similarity">
    <text evidence="1">Belongs to the dUTPase family.</text>
</comment>
<keyword evidence="8" id="KW-1185">Reference proteome</keyword>
<evidence type="ECO:0000259" key="6">
    <source>
        <dbReference type="Pfam" id="PF00692"/>
    </source>
</evidence>
<dbReference type="EMBL" id="JARVLH010000001">
    <property type="protein sequence ID" value="MEX5284182.1"/>
    <property type="molecule type" value="Genomic_DNA"/>
</dbReference>
<dbReference type="InterPro" id="IPR036157">
    <property type="entry name" value="dUTPase-like_sf"/>
</dbReference>
<dbReference type="InterPro" id="IPR008181">
    <property type="entry name" value="dUTPase"/>
</dbReference>
<keyword evidence="3 7" id="KW-0378">Hydrolase</keyword>
<feature type="domain" description="dUTPase-like" evidence="6">
    <location>
        <begin position="17"/>
        <end position="149"/>
    </location>
</feature>
<dbReference type="RefSeq" id="WP_368846222.1">
    <property type="nucleotide sequence ID" value="NZ_CP194411.1"/>
</dbReference>
<dbReference type="NCBIfam" id="TIGR00576">
    <property type="entry name" value="dut"/>
    <property type="match status" value="1"/>
</dbReference>
<evidence type="ECO:0000313" key="8">
    <source>
        <dbReference type="Proteomes" id="UP001559623"/>
    </source>
</evidence>
<comment type="caution">
    <text evidence="7">The sequence shown here is derived from an EMBL/GenBank/DDBJ whole genome shotgun (WGS) entry which is preliminary data.</text>
</comment>
<name>A0ABV3X1V9_9FIRM</name>
<dbReference type="Pfam" id="PF00692">
    <property type="entry name" value="dUTPase"/>
    <property type="match status" value="1"/>
</dbReference>
<dbReference type="SUPFAM" id="SSF51283">
    <property type="entry name" value="dUTPase-like"/>
    <property type="match status" value="1"/>
</dbReference>
<evidence type="ECO:0000256" key="2">
    <source>
        <dbReference type="ARBA" id="ARBA00012379"/>
    </source>
</evidence>